<proteinExistence type="predicted"/>
<keyword evidence="1" id="KW-0433">Leucine-rich repeat</keyword>
<dbReference type="InterPro" id="IPR006553">
    <property type="entry name" value="Leu-rich_rpt_Cys-con_subtyp"/>
</dbReference>
<name>A0A8M1KBI2_CLUHA</name>
<dbReference type="KEGG" id="char:122128828"/>
<organism evidence="3 4">
    <name type="scientific">Clupea harengus</name>
    <name type="common">Atlantic herring</name>
    <dbReference type="NCBI Taxonomy" id="7950"/>
    <lineage>
        <taxon>Eukaryota</taxon>
        <taxon>Metazoa</taxon>
        <taxon>Chordata</taxon>
        <taxon>Craniata</taxon>
        <taxon>Vertebrata</taxon>
        <taxon>Euteleostomi</taxon>
        <taxon>Actinopterygii</taxon>
        <taxon>Neopterygii</taxon>
        <taxon>Teleostei</taxon>
        <taxon>Clupei</taxon>
        <taxon>Clupeiformes</taxon>
        <taxon>Clupeoidei</taxon>
        <taxon>Clupeidae</taxon>
        <taxon>Clupea</taxon>
    </lineage>
</organism>
<dbReference type="InterPro" id="IPR001611">
    <property type="entry name" value="Leu-rich_rpt"/>
</dbReference>
<dbReference type="AlphaFoldDB" id="A0A8M1KBI2"/>
<sequence length="302" mass="32278">MGHPNVRWLGCCNLTEKSCAALSSVLSSNSSSLRQLDLSSNYLLGDSGVELLSTGLEHPNCRLEKLDLGGCKLTEKSCAALSSALSSNSSSLRQLHLRNNNLGDSGVELLSTDLEHPNCRLEKLDLSWCDLTEKSCAALSSALSSNSSSLRQLHLGGNNLLGDSGVKLLSTGLKHPNCRLETLELSCCDLTEKSCAALSSALSSNSSSLRQLNLGGNNLLGDSGVELLSTGLEHPNCRLEKLDLSYCNLTLRSCSSLASALRSNPSSLRELHLGGNNLQQSDVELLSALQKDPEYKLTKLEY</sequence>
<dbReference type="Pfam" id="PF00560">
    <property type="entry name" value="LRR_1"/>
    <property type="match status" value="2"/>
</dbReference>
<keyword evidence="3" id="KW-1185">Reference proteome</keyword>
<dbReference type="InterPro" id="IPR051261">
    <property type="entry name" value="NLR"/>
</dbReference>
<dbReference type="GeneID" id="122128828"/>
<evidence type="ECO:0000256" key="2">
    <source>
        <dbReference type="ARBA" id="ARBA00022737"/>
    </source>
</evidence>
<dbReference type="SMART" id="SM00368">
    <property type="entry name" value="LRR_RI"/>
    <property type="match status" value="10"/>
</dbReference>
<reference evidence="4" key="1">
    <citation type="submission" date="2025-08" db="UniProtKB">
        <authorList>
            <consortium name="RefSeq"/>
        </authorList>
    </citation>
    <scope>IDENTIFICATION</scope>
</reference>
<evidence type="ECO:0000313" key="3">
    <source>
        <dbReference type="Proteomes" id="UP000515152"/>
    </source>
</evidence>
<accession>A0A8M1KBI2</accession>
<protein>
    <submittedName>
        <fullName evidence="4">Ribonuclease inhibitor-like</fullName>
    </submittedName>
</protein>
<dbReference type="RefSeq" id="XP_042559618.1">
    <property type="nucleotide sequence ID" value="XM_042703684.1"/>
</dbReference>
<keyword evidence="2" id="KW-0677">Repeat</keyword>
<dbReference type="PANTHER" id="PTHR24106">
    <property type="entry name" value="NACHT, LRR AND CARD DOMAINS-CONTAINING"/>
    <property type="match status" value="1"/>
</dbReference>
<dbReference type="SMART" id="SM00367">
    <property type="entry name" value="LRR_CC"/>
    <property type="match status" value="5"/>
</dbReference>
<evidence type="ECO:0000256" key="1">
    <source>
        <dbReference type="ARBA" id="ARBA00022614"/>
    </source>
</evidence>
<evidence type="ECO:0000313" key="4">
    <source>
        <dbReference type="RefSeq" id="XP_042559618.1"/>
    </source>
</evidence>
<dbReference type="OrthoDB" id="120976at2759"/>
<dbReference type="Pfam" id="PF13516">
    <property type="entry name" value="LRR_6"/>
    <property type="match status" value="7"/>
</dbReference>
<gene>
    <name evidence="4" type="primary">LOC122128828</name>
</gene>
<dbReference type="Proteomes" id="UP000515152">
    <property type="component" value="Chromosome 25"/>
</dbReference>